<evidence type="ECO:0000313" key="2">
    <source>
        <dbReference type="Proteomes" id="UP000593765"/>
    </source>
</evidence>
<dbReference type="InterPro" id="IPR011043">
    <property type="entry name" value="Gal_Oxase/kelch_b-propeller"/>
</dbReference>
<dbReference type="SUPFAM" id="SSF50965">
    <property type="entry name" value="Galactose oxidase, central domain"/>
    <property type="match status" value="1"/>
</dbReference>
<dbReference type="InterPro" id="IPR008979">
    <property type="entry name" value="Galactose-bd-like_sf"/>
</dbReference>
<dbReference type="SMART" id="SM00612">
    <property type="entry name" value="Kelch"/>
    <property type="match status" value="5"/>
</dbReference>
<dbReference type="PRINTS" id="PR00501">
    <property type="entry name" value="KELCHREPEAT"/>
</dbReference>
<dbReference type="KEGG" id="hbs:IPV69_16835"/>
<evidence type="ECO:0000313" key="1">
    <source>
        <dbReference type="EMBL" id="QOV87926.1"/>
    </source>
</evidence>
<dbReference type="PANTHER" id="PTHR46773">
    <property type="match status" value="1"/>
</dbReference>
<dbReference type="Pfam" id="PF01344">
    <property type="entry name" value="Kelch_1"/>
    <property type="match status" value="1"/>
</dbReference>
<sequence>MRATDNQKAAGLKPVKSAIAVLEFLESRQLYCALHGGVSDIFDPTGRVLDADETAYVARVNFGPTQTRDVPGYRKDVGEALAVKPDTSEYGWTSGETLKGKVRQSAASPDDRYDSFLSTRAGSRWEMTIPNGNYVVRLAAGDVRGRSAHAFSVEGISAVNGKNSPRQKWLEATLTVAVADGRLTIESHRAGKLNFVDVSAADPGAIVMPEDLPAQPPADARGIPAGGASSLGTSVRWQTATPNPLARAEAIGNVINGKLYVMGGFNGKVAGTADNYIAVKRGDVYDPATNRWSRIADMPEAFTHATGVVVGDQLWFVGGYAGNHPGPGTTSVWKYDTGDNRWTRGPSLPLSRGAGGAGLIGNTLYFVGGMDRDRINDRNNLWALDTKKPSQGWVSLPSMPTARNHLSVVATGGKLYAISGQLNQEQNQVALAQVEAFDPATKQWSAAASIPAPRSHVTSAVFDHGGRIVVVGGEDGFNSVKRELFAYDPASNQWAVVGQLPSARSTMVAGVLPDGRIVASTGNSPVNTWTTWIGTPA</sequence>
<dbReference type="InterPro" id="IPR015915">
    <property type="entry name" value="Kelch-typ_b-propeller"/>
</dbReference>
<organism evidence="1 2">
    <name type="scientific">Humisphaera borealis</name>
    <dbReference type="NCBI Taxonomy" id="2807512"/>
    <lineage>
        <taxon>Bacteria</taxon>
        <taxon>Pseudomonadati</taxon>
        <taxon>Planctomycetota</taxon>
        <taxon>Phycisphaerae</taxon>
        <taxon>Tepidisphaerales</taxon>
        <taxon>Tepidisphaeraceae</taxon>
        <taxon>Humisphaera</taxon>
    </lineage>
</organism>
<dbReference type="Gene3D" id="2.120.10.80">
    <property type="entry name" value="Kelch-type beta propeller"/>
    <property type="match status" value="2"/>
</dbReference>
<dbReference type="Proteomes" id="UP000593765">
    <property type="component" value="Chromosome"/>
</dbReference>
<dbReference type="InterPro" id="IPR006652">
    <property type="entry name" value="Kelch_1"/>
</dbReference>
<dbReference type="SUPFAM" id="SSF49785">
    <property type="entry name" value="Galactose-binding domain-like"/>
    <property type="match status" value="1"/>
</dbReference>
<reference evidence="1 2" key="1">
    <citation type="submission" date="2020-10" db="EMBL/GenBank/DDBJ databases">
        <title>Wide distribution of Phycisphaera-like planctomycetes from WD2101 soil group in peatlands and genome analysis of the first cultivated representative.</title>
        <authorList>
            <person name="Dedysh S.N."/>
            <person name="Beletsky A.V."/>
            <person name="Ivanova A."/>
            <person name="Kulichevskaya I.S."/>
            <person name="Suzina N.E."/>
            <person name="Philippov D.A."/>
            <person name="Rakitin A.L."/>
            <person name="Mardanov A.V."/>
            <person name="Ravin N.V."/>
        </authorList>
    </citation>
    <scope>NUCLEOTIDE SEQUENCE [LARGE SCALE GENOMIC DNA]</scope>
    <source>
        <strain evidence="1 2">M1803</strain>
    </source>
</reference>
<keyword evidence="2" id="KW-1185">Reference proteome</keyword>
<name>A0A7M2WR26_9BACT</name>
<proteinExistence type="predicted"/>
<evidence type="ECO:0008006" key="3">
    <source>
        <dbReference type="Google" id="ProtNLM"/>
    </source>
</evidence>
<accession>A0A7M2WR26</accession>
<dbReference type="InterPro" id="IPR053256">
    <property type="entry name" value="Kelch_repeat-containing"/>
</dbReference>
<dbReference type="Pfam" id="PF24681">
    <property type="entry name" value="Kelch_KLHDC2_KLHL20_DRC7"/>
    <property type="match status" value="1"/>
</dbReference>
<protein>
    <recommendedName>
        <fullName evidence="3">Galactose oxidase</fullName>
    </recommendedName>
</protein>
<dbReference type="Gene3D" id="2.60.120.430">
    <property type="entry name" value="Galactose-binding lectin"/>
    <property type="match status" value="1"/>
</dbReference>
<gene>
    <name evidence="1" type="ORF">IPV69_16835</name>
</gene>
<dbReference type="RefSeq" id="WP_206290841.1">
    <property type="nucleotide sequence ID" value="NZ_CP063458.1"/>
</dbReference>
<dbReference type="AlphaFoldDB" id="A0A7M2WR26"/>
<dbReference type="PANTHER" id="PTHR46773:SF5">
    <property type="entry name" value="OS04G0487100 PROTEIN"/>
    <property type="match status" value="1"/>
</dbReference>
<dbReference type="EMBL" id="CP063458">
    <property type="protein sequence ID" value="QOV87926.1"/>
    <property type="molecule type" value="Genomic_DNA"/>
</dbReference>